<keyword evidence="1" id="KW-0489">Methyltransferase</keyword>
<evidence type="ECO:0000313" key="6">
    <source>
        <dbReference type="Proteomes" id="UP000187408"/>
    </source>
</evidence>
<keyword evidence="3" id="KW-0949">S-adenosyl-L-methionine</keyword>
<dbReference type="Gene3D" id="3.40.1280.30">
    <property type="match status" value="1"/>
</dbReference>
<gene>
    <name evidence="5" type="ORF">BLW93_01605</name>
</gene>
<keyword evidence="2" id="KW-0808">Transferase</keyword>
<dbReference type="Proteomes" id="UP000187408">
    <property type="component" value="Unassembled WGS sequence"/>
</dbReference>
<dbReference type="RefSeq" id="WP_076712371.1">
    <property type="nucleotide sequence ID" value="NZ_MOEN01000004.1"/>
</dbReference>
<evidence type="ECO:0000256" key="1">
    <source>
        <dbReference type="ARBA" id="ARBA00022603"/>
    </source>
</evidence>
<dbReference type="InterPro" id="IPR028564">
    <property type="entry name" value="MT_TRM10-typ"/>
</dbReference>
<dbReference type="AlphaFoldDB" id="A0A1R1MMI8"/>
<protein>
    <recommendedName>
        <fullName evidence="4">SAM-dependent MTase TRM10-type domain-containing protein</fullName>
    </recommendedName>
</protein>
<comment type="caution">
    <text evidence="5">The sequence shown here is derived from an EMBL/GenBank/DDBJ whole genome shotgun (WGS) entry which is preliminary data.</text>
</comment>
<dbReference type="EMBL" id="MOEN01000004">
    <property type="protein sequence ID" value="OMH41042.1"/>
    <property type="molecule type" value="Genomic_DNA"/>
</dbReference>
<sequence>MIFKRAKEIFAERLKQAGIENIKYLRKPGRGDLFNRLAYLIATGRFKVVRTEEFGEILPGRIFDNVDGVSLLLSSGNLEADAVIVKSTSDFEGIHIIDEDDFYYPDIAVDMRFFPSLIDKEKRSLLNQLEIMFGVVKDYFTPENFYLIDREGYCIPSLKEFFTPDVPFKICSKPLKKRIIVLDPNADEILTRDDVDENTVLVFGGIVDHGERLKGVTAEIYPGAVHRKIAYRGLILPVSDRINELTKLLCDFLTCEDSLEEVIRRNLTRQAKLRIAREYIATNLKRVKDVNGVHKCLLLSFYNQLAEEFFLKDFHFRKASKHVNGFTVVKDEILDKIVKEETVKNRKILEIEGLINEYVVKKYP</sequence>
<dbReference type="GO" id="GO:0032259">
    <property type="term" value="P:methylation"/>
    <property type="evidence" value="ECO:0007669"/>
    <property type="project" value="UniProtKB-KW"/>
</dbReference>
<accession>A0A1R1MMI8</accession>
<dbReference type="GO" id="GO:0008168">
    <property type="term" value="F:methyltransferase activity"/>
    <property type="evidence" value="ECO:0007669"/>
    <property type="project" value="UniProtKB-KW"/>
</dbReference>
<evidence type="ECO:0000259" key="4">
    <source>
        <dbReference type="PROSITE" id="PS51675"/>
    </source>
</evidence>
<dbReference type="STRING" id="1914305.BLW93_01605"/>
<proteinExistence type="predicted"/>
<dbReference type="PROSITE" id="PS51675">
    <property type="entry name" value="SAM_MT_TRM10"/>
    <property type="match status" value="1"/>
</dbReference>
<evidence type="ECO:0000256" key="3">
    <source>
        <dbReference type="ARBA" id="ARBA00022691"/>
    </source>
</evidence>
<dbReference type="OrthoDB" id="10159at2"/>
<name>A0A1R1MMI8_9BACT</name>
<keyword evidence="6" id="KW-1185">Reference proteome</keyword>
<organism evidence="5 6">
    <name type="scientific">Desulfurobacterium indicum</name>
    <dbReference type="NCBI Taxonomy" id="1914305"/>
    <lineage>
        <taxon>Bacteria</taxon>
        <taxon>Pseudomonadati</taxon>
        <taxon>Aquificota</taxon>
        <taxon>Aquificia</taxon>
        <taxon>Desulfurobacteriales</taxon>
        <taxon>Desulfurobacteriaceae</taxon>
        <taxon>Desulfurobacterium</taxon>
    </lineage>
</organism>
<reference evidence="5 6" key="1">
    <citation type="submission" date="2016-10" db="EMBL/GenBank/DDBJ databases">
        <title>Genome sequence of a sulfur-reducing bacterium Desulfurobacterium indicum K6013.</title>
        <authorList>
            <person name="Cao J."/>
            <person name="Shao Z."/>
            <person name="Alain K."/>
            <person name="Jebbar M."/>
        </authorList>
    </citation>
    <scope>NUCLEOTIDE SEQUENCE [LARGE SCALE GENOMIC DNA]</scope>
    <source>
        <strain evidence="5 6">K6013</strain>
    </source>
</reference>
<evidence type="ECO:0000256" key="2">
    <source>
        <dbReference type="ARBA" id="ARBA00022679"/>
    </source>
</evidence>
<feature type="domain" description="SAM-dependent MTase TRM10-type" evidence="4">
    <location>
        <begin position="92"/>
        <end position="273"/>
    </location>
</feature>
<evidence type="ECO:0000313" key="5">
    <source>
        <dbReference type="EMBL" id="OMH41042.1"/>
    </source>
</evidence>
<dbReference type="InterPro" id="IPR038459">
    <property type="entry name" value="MT_TRM10-typ_sf"/>
</dbReference>